<comment type="caution">
    <text evidence="3">The sequence shown here is derived from an EMBL/GenBank/DDBJ whole genome shotgun (WGS) entry which is preliminary data.</text>
</comment>
<evidence type="ECO:0000313" key="3">
    <source>
        <dbReference type="EMBL" id="MBV0922757.1"/>
    </source>
</evidence>
<sequence>MVIRGTADARNGGDSLATDDGGSLCPEAIREQLDSVRESATWPIPRPTDESFSAETGRLHLPGTDVTVTGLECNAQYHLSRAAELPEGAFLVTGTVERATGERDDPFATDGVRVHVRFDGPASLRPTREGTVLSLWESTPITLGFSEATTGLERVQVPETVAGLAEGFSCLSAAHHAMAPSRSHPAQRDHPPLLTTGETASIPDEIARQRPETGIELRLPETVESVFVAAPLAFYLGASVTVGDRDRPVLTAAGTDVDREFSPLPGFQTEAAAMLRRVFYLDCLVRRVDPERNADLVEACSLDPEAVRALSPAGRLERYLSFPSAAIQDGLPEWHLSTHVDPSLGRARCLPFLLDKLSLVYLPDGAELDRRDLLDRTLTDAYPTRGTPATAARVEPSGDSARVRAWLAPGTPVDAFKPTTAAYENRYRYRDRGGDRLRVSVVLNDSTMSDERGAVTDIYRAADLPMDVTVTERLTRAELADVFESRNDFVHFIGHCESDGLRCPDGTLSAETLSDVRTRTFFLNACGSYDEGLALVESGAVAGAVTFTDVLDRHAAMVGTAFARLLSNGFSIHRALSLARRRIVMGKDYAVVGDGTHALVPSPTNPAVVWLTETDAGYDVVCEVVTPRAGERYRLPFGSVTALNGRRTALSVDAATLVETLESVSVPVVYDGDFHWSGDLATRLAESV</sequence>
<proteinExistence type="predicted"/>
<evidence type="ECO:0000259" key="2">
    <source>
        <dbReference type="Pfam" id="PF12770"/>
    </source>
</evidence>
<dbReference type="EMBL" id="JAHQXF010000001">
    <property type="protein sequence ID" value="MBV0922757.1"/>
    <property type="molecule type" value="Genomic_DNA"/>
</dbReference>
<dbReference type="InterPro" id="IPR024983">
    <property type="entry name" value="CHAT_dom"/>
</dbReference>
<keyword evidence="4" id="KW-1185">Reference proteome</keyword>
<evidence type="ECO:0000313" key="4">
    <source>
        <dbReference type="Proteomes" id="UP000766550"/>
    </source>
</evidence>
<protein>
    <submittedName>
        <fullName evidence="3">CHAT domain-containing protein</fullName>
    </submittedName>
</protein>
<name>A0A8J7Y228_9EURY</name>
<evidence type="ECO:0000256" key="1">
    <source>
        <dbReference type="SAM" id="MobiDB-lite"/>
    </source>
</evidence>
<accession>A0A8J7Y228</accession>
<gene>
    <name evidence="3" type="ORF">KTS45_00955</name>
</gene>
<dbReference type="Proteomes" id="UP000766550">
    <property type="component" value="Unassembled WGS sequence"/>
</dbReference>
<feature type="domain" description="CHAT" evidence="2">
    <location>
        <begin position="352"/>
        <end position="589"/>
    </location>
</feature>
<reference evidence="3 4" key="1">
    <citation type="submission" date="2021-06" db="EMBL/GenBank/DDBJ databases">
        <title>New haloarchaea isolates fom saline soil.</title>
        <authorList>
            <person name="Duran-Viseras A."/>
            <person name="Sanchez-Porro C.S."/>
            <person name="Ventosa A."/>
        </authorList>
    </citation>
    <scope>NUCLEOTIDE SEQUENCE [LARGE SCALE GENOMIC DNA]</scope>
    <source>
        <strain evidence="3 4">JCM 183640</strain>
    </source>
</reference>
<feature type="region of interest" description="Disordered" evidence="1">
    <location>
        <begin position="1"/>
        <end position="24"/>
    </location>
</feature>
<dbReference type="OrthoDB" id="269729at2157"/>
<dbReference type="AlphaFoldDB" id="A0A8J7Y228"/>
<organism evidence="3 4">
    <name type="scientific">Haloarcula limicola</name>
    <dbReference type="NCBI Taxonomy" id="1429915"/>
    <lineage>
        <taxon>Archaea</taxon>
        <taxon>Methanobacteriati</taxon>
        <taxon>Methanobacteriota</taxon>
        <taxon>Stenosarchaea group</taxon>
        <taxon>Halobacteria</taxon>
        <taxon>Halobacteriales</taxon>
        <taxon>Haloarculaceae</taxon>
        <taxon>Haloarcula</taxon>
    </lineage>
</organism>
<dbReference type="Pfam" id="PF12770">
    <property type="entry name" value="CHAT"/>
    <property type="match status" value="1"/>
</dbReference>